<dbReference type="PANTHER" id="PTHR37981:SF1">
    <property type="entry name" value="SGNH HYDROLASE-TYPE ESTERASE DOMAIN-CONTAINING PROTEIN"/>
    <property type="match status" value="1"/>
</dbReference>
<evidence type="ECO:0000313" key="3">
    <source>
        <dbReference type="EMBL" id="WTU45855.1"/>
    </source>
</evidence>
<geneLocation type="plasmid" evidence="3">
    <name>unnamed1</name>
</geneLocation>
<dbReference type="GO" id="GO:0016788">
    <property type="term" value="F:hydrolase activity, acting on ester bonds"/>
    <property type="evidence" value="ECO:0007669"/>
    <property type="project" value="InterPro"/>
</dbReference>
<reference evidence="3" key="1">
    <citation type="submission" date="2022-10" db="EMBL/GenBank/DDBJ databases">
        <title>The complete genomes of actinobacterial strains from the NBC collection.</title>
        <authorList>
            <person name="Joergensen T.S."/>
            <person name="Alvarez Arevalo M."/>
            <person name="Sterndorff E.B."/>
            <person name="Faurdal D."/>
            <person name="Vuksanovic O."/>
            <person name="Mourched A.-S."/>
            <person name="Charusanti P."/>
            <person name="Shaw S."/>
            <person name="Blin K."/>
            <person name="Weber T."/>
        </authorList>
    </citation>
    <scope>NUCLEOTIDE SEQUENCE</scope>
    <source>
        <strain evidence="3">NBC_00060</strain>
        <plasmid evidence="3">unnamed1</plasmid>
    </source>
</reference>
<feature type="disulfide bond" evidence="1">
    <location>
        <begin position="206"/>
        <end position="254"/>
    </location>
</feature>
<dbReference type="InterPro" id="IPR001087">
    <property type="entry name" value="GDSL"/>
</dbReference>
<dbReference type="GO" id="GO:0006629">
    <property type="term" value="P:lipid metabolic process"/>
    <property type="evidence" value="ECO:0007669"/>
    <property type="project" value="TreeGrafter"/>
</dbReference>
<feature type="compositionally biased region" description="Low complexity" evidence="2">
    <location>
        <begin position="42"/>
        <end position="85"/>
    </location>
</feature>
<dbReference type="Gene3D" id="3.40.50.1110">
    <property type="entry name" value="SGNH hydrolase"/>
    <property type="match status" value="1"/>
</dbReference>
<dbReference type="InterPro" id="IPR037460">
    <property type="entry name" value="SEST-like"/>
</dbReference>
<protein>
    <submittedName>
        <fullName evidence="3">GDSL-type esterase/lipase family protein</fullName>
    </submittedName>
</protein>
<dbReference type="AlphaFoldDB" id="A0AAU2HEU2"/>
<dbReference type="Pfam" id="PF00657">
    <property type="entry name" value="Lipase_GDSL"/>
    <property type="match status" value="1"/>
</dbReference>
<evidence type="ECO:0000256" key="1">
    <source>
        <dbReference type="PIRSR" id="PIRSR637460-2"/>
    </source>
</evidence>
<gene>
    <name evidence="3" type="ORF">OHV25_40365</name>
</gene>
<dbReference type="EMBL" id="CP108254">
    <property type="protein sequence ID" value="WTU45855.1"/>
    <property type="molecule type" value="Genomic_DNA"/>
</dbReference>
<keyword evidence="1" id="KW-1015">Disulfide bond</keyword>
<organism evidence="3">
    <name type="scientific">Streptomyces sp. NBC_00060</name>
    <dbReference type="NCBI Taxonomy" id="2975636"/>
    <lineage>
        <taxon>Bacteria</taxon>
        <taxon>Bacillati</taxon>
        <taxon>Actinomycetota</taxon>
        <taxon>Actinomycetes</taxon>
        <taxon>Kitasatosporales</taxon>
        <taxon>Streptomycetaceae</taxon>
        <taxon>Streptomyces</taxon>
    </lineage>
</organism>
<accession>A0AAU2HEU2</accession>
<proteinExistence type="predicted"/>
<keyword evidence="3" id="KW-0614">Plasmid</keyword>
<evidence type="ECO:0000256" key="2">
    <source>
        <dbReference type="SAM" id="MobiDB-lite"/>
    </source>
</evidence>
<dbReference type="InterPro" id="IPR036514">
    <property type="entry name" value="SGNH_hydro_sf"/>
</dbReference>
<feature type="region of interest" description="Disordered" evidence="2">
    <location>
        <begin position="511"/>
        <end position="541"/>
    </location>
</feature>
<dbReference type="PANTHER" id="PTHR37981">
    <property type="entry name" value="LIPASE 2"/>
    <property type="match status" value="1"/>
</dbReference>
<dbReference type="SUPFAM" id="SSF52266">
    <property type="entry name" value="SGNH hydrolase"/>
    <property type="match status" value="1"/>
</dbReference>
<sequence>MNAAHGSAPQQSSVSSKKPGACAGVPAPGRGLPTPGRAGSEPDTPSAVDPATPAAPDTPAAPAEPGAPAEPAAPSTPAEPTAPDAGATAEASPEAGASTGVGAEPGAEAGYKADPGVPEPTNGAAGAEGTSPPGANGDATQPTEPAPPADGSASPNCRGNEGKPAAIVSMGDSFISGEGGRWAGNGSYWGQNSGSVLGTDRAAMNCNASESSCTQDVARIYGDTADNCDRSDVAEIKGADIDGIPPDRRFNIACSGAETRHVISESFKGEKPQTEQLAKIASSNNVKAIALSIGGNDLKFADILESCAKQFLNPVGGPCKGDQEPNFSGSLQRMKTGVASSVDAIRKVMRDAGYDDGAYTLVLQSYPNPLPAADQIRSTSESYRRYTRDGFPFYNADSNWAHKSVVPRISATLRALAKSKDAVFLDLADAFAGHELGAKTSQLAAKDNTSAKPLTGDRAEWIRWIPFLLKVGVTQGSKQEAVHPNAYGQKALSRCLTETVRQHTGGQSEFSCKAAGGGGPETVQVSAGGSGSVSTPGGGAD</sequence>
<feature type="compositionally biased region" description="Gly residues" evidence="2">
    <location>
        <begin position="528"/>
        <end position="541"/>
    </location>
</feature>
<feature type="disulfide bond" evidence="1">
    <location>
        <begin position="307"/>
        <end position="319"/>
    </location>
</feature>
<name>A0AAU2HEU2_9ACTN</name>
<feature type="region of interest" description="Disordered" evidence="2">
    <location>
        <begin position="1"/>
        <end position="165"/>
    </location>
</feature>